<dbReference type="Proteomes" id="UP000076552">
    <property type="component" value="Unassembled WGS sequence"/>
</dbReference>
<evidence type="ECO:0000313" key="3">
    <source>
        <dbReference type="Proteomes" id="UP000076552"/>
    </source>
</evidence>
<organism evidence="2 3">
    <name type="scientific">Colletotrichum tofieldiae</name>
    <dbReference type="NCBI Taxonomy" id="708197"/>
    <lineage>
        <taxon>Eukaryota</taxon>
        <taxon>Fungi</taxon>
        <taxon>Dikarya</taxon>
        <taxon>Ascomycota</taxon>
        <taxon>Pezizomycotina</taxon>
        <taxon>Sordariomycetes</taxon>
        <taxon>Hypocreomycetidae</taxon>
        <taxon>Glomerellales</taxon>
        <taxon>Glomerellaceae</taxon>
        <taxon>Colletotrichum</taxon>
        <taxon>Colletotrichum spaethianum species complex</taxon>
    </lineage>
</organism>
<protein>
    <submittedName>
        <fullName evidence="2">Uncharacterized protein</fullName>
    </submittedName>
</protein>
<comment type="caution">
    <text evidence="2">The sequence shown here is derived from an EMBL/GenBank/DDBJ whole genome shotgun (WGS) entry which is preliminary data.</text>
</comment>
<feature type="non-terminal residue" evidence="2">
    <location>
        <position position="1"/>
    </location>
</feature>
<accession>A0A161YHT0</accession>
<dbReference type="AlphaFoldDB" id="A0A161YHT0"/>
<sequence length="349" mass="39577">LTRPVTHPATSVPTLVTLPHLSTPNCPAFWPRLSLRFSHPCTETGITSTGLLPSTTLYLSVVHPPFQSSRSIQRNIRPTTSTNATRERHHSDSTIVDRHRVRTSHSFLDLDLEHRASLSSNAPGGAGISNPKTITNYSFPHYDQTDVMAAAIEFQGQFERDLRSAHQDYKRTKDSQSKWSNGARPLAGCRLDWTTLEAVGGTEQQRAKTRPRGKNSETSHYKKTQHNVTKFRSHWELPQGRLHSAARAKEQIKDPLSRSVMEMAPSQEGWKNLAASEDWKYSFDRIESPNRPLTLDVFIKTTGRETERMVEKEYEILNENGQILKGRKARQNLRQDGTRISEDDGFQLV</sequence>
<proteinExistence type="predicted"/>
<feature type="region of interest" description="Disordered" evidence="1">
    <location>
        <begin position="200"/>
        <end position="229"/>
    </location>
</feature>
<evidence type="ECO:0000313" key="2">
    <source>
        <dbReference type="EMBL" id="KZL72327.1"/>
    </source>
</evidence>
<evidence type="ECO:0000256" key="1">
    <source>
        <dbReference type="SAM" id="MobiDB-lite"/>
    </source>
</evidence>
<dbReference type="EMBL" id="LFIV01000060">
    <property type="protein sequence ID" value="KZL72327.1"/>
    <property type="molecule type" value="Genomic_DNA"/>
</dbReference>
<gene>
    <name evidence="2" type="ORF">CT0861_02421</name>
</gene>
<reference evidence="2 3" key="1">
    <citation type="submission" date="2015-06" db="EMBL/GenBank/DDBJ databases">
        <title>Survival trade-offs in plant roots during colonization by closely related pathogenic and mutualistic fungi.</title>
        <authorList>
            <person name="Hacquard S."/>
            <person name="Kracher B."/>
            <person name="Hiruma K."/>
            <person name="Weinman A."/>
            <person name="Muench P."/>
            <person name="Garrido Oter R."/>
            <person name="Ver Loren van Themaat E."/>
            <person name="Dallerey J.-F."/>
            <person name="Damm U."/>
            <person name="Henrissat B."/>
            <person name="Lespinet O."/>
            <person name="Thon M."/>
            <person name="Kemen E."/>
            <person name="McHardy A.C."/>
            <person name="Schulze-Lefert P."/>
            <person name="O'Connell R.J."/>
        </authorList>
    </citation>
    <scope>NUCLEOTIDE SEQUENCE [LARGE SCALE GENOMIC DNA]</scope>
    <source>
        <strain evidence="2 3">0861</strain>
    </source>
</reference>
<name>A0A161YHT0_9PEZI</name>
<keyword evidence="3" id="KW-1185">Reference proteome</keyword>